<name>A0ABS8WLP0_DATST</name>
<dbReference type="Proteomes" id="UP000823775">
    <property type="component" value="Unassembled WGS sequence"/>
</dbReference>
<evidence type="ECO:0000313" key="1">
    <source>
        <dbReference type="EMBL" id="MCE3050358.1"/>
    </source>
</evidence>
<feature type="non-terminal residue" evidence="1">
    <location>
        <position position="1"/>
    </location>
</feature>
<proteinExistence type="predicted"/>
<sequence length="116" mass="12913">VVIDTPFMLGPSSFHDLHQSLIFELLFLLVKCELLLRKSKRISRSSSASAYGFDDGQLMKGTNPSLWSSARDQIGMSGGKSMYSCKAYYHCTGWSECSSTAAGMQQCDRRSTIRDQ</sequence>
<gene>
    <name evidence="1" type="ORF">HAX54_047050</name>
</gene>
<protein>
    <submittedName>
        <fullName evidence="1">Uncharacterized protein</fullName>
    </submittedName>
</protein>
<reference evidence="1 2" key="1">
    <citation type="journal article" date="2021" name="BMC Genomics">
        <title>Datura genome reveals duplications of psychoactive alkaloid biosynthetic genes and high mutation rate following tissue culture.</title>
        <authorList>
            <person name="Rajewski A."/>
            <person name="Carter-House D."/>
            <person name="Stajich J."/>
            <person name="Litt A."/>
        </authorList>
    </citation>
    <scope>NUCLEOTIDE SEQUENCE [LARGE SCALE GENOMIC DNA]</scope>
    <source>
        <strain evidence="1">AR-01</strain>
    </source>
</reference>
<organism evidence="1 2">
    <name type="scientific">Datura stramonium</name>
    <name type="common">Jimsonweed</name>
    <name type="synonym">Common thornapple</name>
    <dbReference type="NCBI Taxonomy" id="4076"/>
    <lineage>
        <taxon>Eukaryota</taxon>
        <taxon>Viridiplantae</taxon>
        <taxon>Streptophyta</taxon>
        <taxon>Embryophyta</taxon>
        <taxon>Tracheophyta</taxon>
        <taxon>Spermatophyta</taxon>
        <taxon>Magnoliopsida</taxon>
        <taxon>eudicotyledons</taxon>
        <taxon>Gunneridae</taxon>
        <taxon>Pentapetalae</taxon>
        <taxon>asterids</taxon>
        <taxon>lamiids</taxon>
        <taxon>Solanales</taxon>
        <taxon>Solanaceae</taxon>
        <taxon>Solanoideae</taxon>
        <taxon>Datureae</taxon>
        <taxon>Datura</taxon>
    </lineage>
</organism>
<accession>A0ABS8WLP0</accession>
<comment type="caution">
    <text evidence="1">The sequence shown here is derived from an EMBL/GenBank/DDBJ whole genome shotgun (WGS) entry which is preliminary data.</text>
</comment>
<evidence type="ECO:0000313" key="2">
    <source>
        <dbReference type="Proteomes" id="UP000823775"/>
    </source>
</evidence>
<keyword evidence="2" id="KW-1185">Reference proteome</keyword>
<dbReference type="EMBL" id="JACEIK010007520">
    <property type="protein sequence ID" value="MCE3050358.1"/>
    <property type="molecule type" value="Genomic_DNA"/>
</dbReference>